<evidence type="ECO:0000313" key="8">
    <source>
        <dbReference type="EMBL" id="APV35784.1"/>
    </source>
</evidence>
<accession>A0A1P8EHU0</accession>
<dbReference type="HAMAP" id="MF_01114">
    <property type="entry name" value="RecX"/>
    <property type="match status" value="1"/>
</dbReference>
<dbReference type="Gene3D" id="1.10.10.10">
    <property type="entry name" value="Winged helix-like DNA-binding domain superfamily/Winged helix DNA-binding domain"/>
    <property type="match status" value="3"/>
</dbReference>
<dbReference type="PANTHER" id="PTHR33602">
    <property type="entry name" value="REGULATORY PROTEIN RECX FAMILY PROTEIN"/>
    <property type="match status" value="1"/>
</dbReference>
<evidence type="ECO:0000313" key="9">
    <source>
        <dbReference type="Proteomes" id="UP000185674"/>
    </source>
</evidence>
<name>A0A1P8EHU0_9GAMM</name>
<evidence type="ECO:0000256" key="1">
    <source>
        <dbReference type="ARBA" id="ARBA00004496"/>
    </source>
</evidence>
<comment type="subcellular location">
    <subcellularLocation>
        <location evidence="1 5">Cytoplasm</location>
    </subcellularLocation>
</comment>
<dbReference type="AlphaFoldDB" id="A0A1P8EHU0"/>
<dbReference type="RefSeq" id="WP_076032692.1">
    <property type="nucleotide sequence ID" value="NZ_BKXY01000010.1"/>
</dbReference>
<evidence type="ECO:0000259" key="7">
    <source>
        <dbReference type="Pfam" id="PF21981"/>
    </source>
</evidence>
<gene>
    <name evidence="5" type="primary">recX</name>
    <name evidence="8" type="ORF">BEN76_07020</name>
</gene>
<dbReference type="STRING" id="487316.BEN76_07020"/>
<dbReference type="EMBL" id="CP016896">
    <property type="protein sequence ID" value="APV35784.1"/>
    <property type="molecule type" value="Genomic_DNA"/>
</dbReference>
<comment type="function">
    <text evidence="5">Modulates RecA activity.</text>
</comment>
<evidence type="ECO:0000256" key="4">
    <source>
        <dbReference type="ARBA" id="ARBA00022490"/>
    </source>
</evidence>
<dbReference type="InterPro" id="IPR053924">
    <property type="entry name" value="RecX_HTH_2nd"/>
</dbReference>
<dbReference type="KEGG" id="asol:BEN76_07020"/>
<proteinExistence type="inferred from homology"/>
<dbReference type="Pfam" id="PF02631">
    <property type="entry name" value="RecX_HTH2"/>
    <property type="match status" value="1"/>
</dbReference>
<organism evidence="8 9">
    <name type="scientific">Acinetobacter soli</name>
    <dbReference type="NCBI Taxonomy" id="487316"/>
    <lineage>
        <taxon>Bacteria</taxon>
        <taxon>Pseudomonadati</taxon>
        <taxon>Pseudomonadota</taxon>
        <taxon>Gammaproteobacteria</taxon>
        <taxon>Moraxellales</taxon>
        <taxon>Moraxellaceae</taxon>
        <taxon>Acinetobacter</taxon>
    </lineage>
</organism>
<dbReference type="Proteomes" id="UP000185674">
    <property type="component" value="Chromosome"/>
</dbReference>
<keyword evidence="4 5" id="KW-0963">Cytoplasm</keyword>
<dbReference type="PANTHER" id="PTHR33602:SF1">
    <property type="entry name" value="REGULATORY PROTEIN RECX FAMILY PROTEIN"/>
    <property type="match status" value="1"/>
</dbReference>
<dbReference type="InterPro" id="IPR036388">
    <property type="entry name" value="WH-like_DNA-bd_sf"/>
</dbReference>
<dbReference type="GO" id="GO:0006282">
    <property type="term" value="P:regulation of DNA repair"/>
    <property type="evidence" value="ECO:0007669"/>
    <property type="project" value="UniProtKB-UniRule"/>
</dbReference>
<feature type="domain" description="RecX second three-helical" evidence="6">
    <location>
        <begin position="64"/>
        <end position="102"/>
    </location>
</feature>
<dbReference type="eggNOG" id="COG2137">
    <property type="taxonomic scope" value="Bacteria"/>
</dbReference>
<evidence type="ECO:0000256" key="5">
    <source>
        <dbReference type="HAMAP-Rule" id="MF_01114"/>
    </source>
</evidence>
<dbReference type="InterPro" id="IPR003783">
    <property type="entry name" value="Regulatory_RecX"/>
</dbReference>
<sequence length="159" mass="18758">MYFQKKKPDNPTLTGTRLRSLAFALLTRKEYSKAELIEKLNLYALDQAEVIQLVEELSDQNYQSDQRVAEMVLASQMRKGKGPNQIKHALKKKALDRELIDDEFNDIDWFEQAYQLKRKKFGDTVEKDPKQKAKQIRFLQYRGFDMDIILKAINYTAEY</sequence>
<evidence type="ECO:0000256" key="2">
    <source>
        <dbReference type="ARBA" id="ARBA00009695"/>
    </source>
</evidence>
<evidence type="ECO:0000256" key="3">
    <source>
        <dbReference type="ARBA" id="ARBA00018111"/>
    </source>
</evidence>
<reference evidence="8 9" key="1">
    <citation type="submission" date="2016-08" db="EMBL/GenBank/DDBJ databases">
        <title>Complete genome sequence of Acinetobacter baylyi strain GFJ2.</title>
        <authorList>
            <person name="Tabata M."/>
            <person name="Kuboki S."/>
            <person name="Gibu N."/>
            <person name="Kinouchi Y."/>
            <person name="Vangnai A."/>
            <person name="Kasai D."/>
            <person name="Fukuda M."/>
        </authorList>
    </citation>
    <scope>NUCLEOTIDE SEQUENCE [LARGE SCALE GENOMIC DNA]</scope>
    <source>
        <strain evidence="8 9">GFJ2</strain>
    </source>
</reference>
<dbReference type="GO" id="GO:0005737">
    <property type="term" value="C:cytoplasm"/>
    <property type="evidence" value="ECO:0007669"/>
    <property type="project" value="UniProtKB-SubCell"/>
</dbReference>
<evidence type="ECO:0000259" key="6">
    <source>
        <dbReference type="Pfam" id="PF02631"/>
    </source>
</evidence>
<protein>
    <recommendedName>
        <fullName evidence="3 5">Regulatory protein RecX</fullName>
    </recommendedName>
</protein>
<comment type="similarity">
    <text evidence="2 5">Belongs to the RecX family.</text>
</comment>
<dbReference type="Pfam" id="PF21981">
    <property type="entry name" value="RecX_HTH3"/>
    <property type="match status" value="1"/>
</dbReference>
<feature type="domain" description="RecX third three-helical" evidence="7">
    <location>
        <begin position="107"/>
        <end position="153"/>
    </location>
</feature>
<dbReference type="InterPro" id="IPR053925">
    <property type="entry name" value="RecX_HTH_3rd"/>
</dbReference>